<comment type="catalytic activity">
    <reaction evidence="8">
        <text>a 1,2-diacyl-sn-glycero-3-phosphocholine + H2O = a 1-acyl-sn-glycero-3-phosphocholine + a fatty acid + H(+)</text>
        <dbReference type="Rhea" id="RHEA:15801"/>
        <dbReference type="ChEBI" id="CHEBI:15377"/>
        <dbReference type="ChEBI" id="CHEBI:15378"/>
        <dbReference type="ChEBI" id="CHEBI:28868"/>
        <dbReference type="ChEBI" id="CHEBI:57643"/>
        <dbReference type="ChEBI" id="CHEBI:58168"/>
        <dbReference type="EC" id="3.1.1.4"/>
    </reaction>
</comment>
<dbReference type="GO" id="GO:0005543">
    <property type="term" value="F:phospholipid binding"/>
    <property type="evidence" value="ECO:0000318"/>
    <property type="project" value="GO_Central"/>
</dbReference>
<feature type="disulfide bond" evidence="6">
    <location>
        <begin position="76"/>
        <end position="140"/>
    </location>
</feature>
<feature type="disulfide bond" evidence="6">
    <location>
        <begin position="83"/>
        <end position="133"/>
    </location>
</feature>
<organism evidence="10 11">
    <name type="scientific">Strongylocentrotus purpuratus</name>
    <name type="common">Purple sea urchin</name>
    <dbReference type="NCBI Taxonomy" id="7668"/>
    <lineage>
        <taxon>Eukaryota</taxon>
        <taxon>Metazoa</taxon>
        <taxon>Echinodermata</taxon>
        <taxon>Eleutherozoa</taxon>
        <taxon>Echinozoa</taxon>
        <taxon>Echinoidea</taxon>
        <taxon>Euechinoidea</taxon>
        <taxon>Echinacea</taxon>
        <taxon>Camarodonta</taxon>
        <taxon>Echinidea</taxon>
        <taxon>Strongylocentrotidae</taxon>
        <taxon>Strongylocentrotus</taxon>
    </lineage>
</organism>
<evidence type="ECO:0000256" key="2">
    <source>
        <dbReference type="ARBA" id="ARBA00022525"/>
    </source>
</evidence>
<keyword evidence="5" id="KW-0479">Metal-binding</keyword>
<dbReference type="PROSITE" id="PS00119">
    <property type="entry name" value="PA2_ASP"/>
    <property type="match status" value="1"/>
</dbReference>
<evidence type="ECO:0000256" key="5">
    <source>
        <dbReference type="PIRSR" id="PIRSR601211-2"/>
    </source>
</evidence>
<dbReference type="OMA" id="PCRTGLC"/>
<dbReference type="Proteomes" id="UP000007110">
    <property type="component" value="Unassembled WGS sequence"/>
</dbReference>
<dbReference type="GO" id="GO:0047498">
    <property type="term" value="F:calcium-dependent phospholipase A2 activity"/>
    <property type="evidence" value="ECO:0000318"/>
    <property type="project" value="GO_Central"/>
</dbReference>
<dbReference type="GO" id="GO:0046470">
    <property type="term" value="P:phosphatidylcholine metabolic process"/>
    <property type="evidence" value="ECO:0000318"/>
    <property type="project" value="GO_Central"/>
</dbReference>
<feature type="disulfide bond" evidence="6">
    <location>
        <begin position="120"/>
        <end position="131"/>
    </location>
</feature>
<dbReference type="InterPro" id="IPR033112">
    <property type="entry name" value="PLA2_Asp_AS"/>
</dbReference>
<proteinExistence type="inferred from homology"/>
<dbReference type="EC" id="3.1.1.4" evidence="8"/>
<dbReference type="FunCoup" id="A0A7M7PKH2">
    <property type="interactions" value="746"/>
</dbReference>
<keyword evidence="8" id="KW-0378">Hydrolase</keyword>
<dbReference type="RefSeq" id="XP_030852800.1">
    <property type="nucleotide sequence ID" value="XM_030996940.1"/>
</dbReference>
<evidence type="ECO:0000256" key="8">
    <source>
        <dbReference type="RuleBase" id="RU361236"/>
    </source>
</evidence>
<name>A0A7M7PKH2_STRPU</name>
<reference evidence="11" key="1">
    <citation type="submission" date="2015-02" db="EMBL/GenBank/DDBJ databases">
        <title>Genome sequencing for Strongylocentrotus purpuratus.</title>
        <authorList>
            <person name="Murali S."/>
            <person name="Liu Y."/>
            <person name="Vee V."/>
            <person name="English A."/>
            <person name="Wang M."/>
            <person name="Skinner E."/>
            <person name="Han Y."/>
            <person name="Muzny D.M."/>
            <person name="Worley K.C."/>
            <person name="Gibbs R.A."/>
        </authorList>
    </citation>
    <scope>NUCLEOTIDE SEQUENCE</scope>
</reference>
<comment type="subcellular location">
    <subcellularLocation>
        <location evidence="1 8">Secreted</location>
    </subcellularLocation>
</comment>
<dbReference type="EnsemblMetazoa" id="XM_030996940">
    <property type="protein sequence ID" value="XP_030852800"/>
    <property type="gene ID" value="LOC764996"/>
</dbReference>
<feature type="active site" evidence="4">
    <location>
        <position position="134"/>
    </location>
</feature>
<dbReference type="FunFam" id="1.20.90.10:FF:000015">
    <property type="entry name" value="Phospholipase A(2)"/>
    <property type="match status" value="1"/>
</dbReference>
<dbReference type="PRINTS" id="PR00389">
    <property type="entry name" value="PHPHLIPASEA2"/>
</dbReference>
<dbReference type="GO" id="GO:0046471">
    <property type="term" value="P:phosphatidylglycerol metabolic process"/>
    <property type="evidence" value="ECO:0000318"/>
    <property type="project" value="GO_Central"/>
</dbReference>
<keyword evidence="3 6" id="KW-1015">Disulfide bond</keyword>
<dbReference type="Pfam" id="PF00068">
    <property type="entry name" value="Phospholip_A2_1"/>
    <property type="match status" value="1"/>
</dbReference>
<feature type="disulfide bond" evidence="6">
    <location>
        <begin position="93"/>
        <end position="126"/>
    </location>
</feature>
<comment type="similarity">
    <text evidence="7">Belongs to the phospholipase A2 family.</text>
</comment>
<evidence type="ECO:0000259" key="9">
    <source>
        <dbReference type="SMART" id="SM00085"/>
    </source>
</evidence>
<dbReference type="SMART" id="SM00085">
    <property type="entry name" value="PA2c"/>
    <property type="match status" value="1"/>
</dbReference>
<protein>
    <recommendedName>
        <fullName evidence="8">Phospholipase A2</fullName>
        <ecNumber evidence="8">3.1.1.4</ecNumber>
    </recommendedName>
</protein>
<dbReference type="OrthoDB" id="5841574at2759"/>
<dbReference type="InterPro" id="IPR036444">
    <property type="entry name" value="PLipase_A2_dom_sf"/>
</dbReference>
<dbReference type="InterPro" id="IPR016090">
    <property type="entry name" value="PLA2-like_dom"/>
</dbReference>
<dbReference type="AlphaFoldDB" id="A0A7M7PKH2"/>
<evidence type="ECO:0000256" key="1">
    <source>
        <dbReference type="ARBA" id="ARBA00004613"/>
    </source>
</evidence>
<evidence type="ECO:0000256" key="3">
    <source>
        <dbReference type="ARBA" id="ARBA00023157"/>
    </source>
</evidence>
<dbReference type="CDD" id="cd00125">
    <property type="entry name" value="PLA2c"/>
    <property type="match status" value="1"/>
</dbReference>
<feature type="chain" id="PRO_5029947225" description="Phospholipase A2" evidence="8">
    <location>
        <begin position="26"/>
        <end position="160"/>
    </location>
</feature>
<feature type="active site" evidence="4">
    <location>
        <position position="80"/>
    </location>
</feature>
<feature type="signal peptide" evidence="8">
    <location>
        <begin position="1"/>
        <end position="25"/>
    </location>
</feature>
<dbReference type="SUPFAM" id="SSF48619">
    <property type="entry name" value="Phospholipase A2, PLA2"/>
    <property type="match status" value="1"/>
</dbReference>
<keyword evidence="8" id="KW-0732">Signal</keyword>
<feature type="binding site" evidence="5">
    <location>
        <position position="62"/>
    </location>
    <ligand>
        <name>Ca(2+)</name>
        <dbReference type="ChEBI" id="CHEBI:29108"/>
    </ligand>
</feature>
<accession>A0A7M7PKH2</accession>
<evidence type="ECO:0000256" key="6">
    <source>
        <dbReference type="PIRSR" id="PIRSR601211-3"/>
    </source>
</evidence>
<evidence type="ECO:0000313" key="11">
    <source>
        <dbReference type="Proteomes" id="UP000007110"/>
    </source>
</evidence>
<feature type="binding site" evidence="5">
    <location>
        <position position="64"/>
    </location>
    <ligand>
        <name>Ca(2+)</name>
        <dbReference type="ChEBI" id="CHEBI:29108"/>
    </ligand>
</feature>
<feature type="domain" description="Phospholipase A2-like central" evidence="9">
    <location>
        <begin position="35"/>
        <end position="159"/>
    </location>
</feature>
<dbReference type="GeneID" id="764996"/>
<keyword evidence="8" id="KW-0443">Lipid metabolism</keyword>
<dbReference type="GO" id="GO:0005576">
    <property type="term" value="C:extracellular region"/>
    <property type="evidence" value="ECO:0007669"/>
    <property type="project" value="UniProtKB-SubCell"/>
</dbReference>
<dbReference type="PROSITE" id="PS00118">
    <property type="entry name" value="PA2_HIS"/>
    <property type="match status" value="1"/>
</dbReference>
<evidence type="ECO:0000313" key="10">
    <source>
        <dbReference type="EnsemblMetazoa" id="XP_030852800"/>
    </source>
</evidence>
<feature type="disulfide bond" evidence="6">
    <location>
        <begin position="61"/>
        <end position="77"/>
    </location>
</feature>
<sequence length="160" mass="18142">MDLIMNSFLTLIIINVCLLFGIGQADLVHRRRPRAIWQFSSMIECATGRPALHYNNYGCWCGLGGGGEPVDEVDKCCRSHDECYDYLTEEGTCSILSLYLTSYLYERRHCQEMEEPSISCGEGSPCRTGLCDCDREAALCLAHAKYNDHRHNYDKDLCIP</sequence>
<reference evidence="10" key="2">
    <citation type="submission" date="2021-01" db="UniProtKB">
        <authorList>
            <consortium name="EnsemblMetazoa"/>
        </authorList>
    </citation>
    <scope>IDENTIFICATION</scope>
</reference>
<dbReference type="Gene3D" id="1.20.90.10">
    <property type="entry name" value="Phospholipase A2 domain"/>
    <property type="match status" value="1"/>
</dbReference>
<dbReference type="GO" id="GO:0016042">
    <property type="term" value="P:lipid catabolic process"/>
    <property type="evidence" value="ECO:0007669"/>
    <property type="project" value="InterPro"/>
</dbReference>
<comment type="cofactor">
    <cofactor evidence="5">
        <name>Ca(2+)</name>
        <dbReference type="ChEBI" id="CHEBI:29108"/>
    </cofactor>
    <text evidence="5">Binds 1 Ca(2+) ion per subunit.</text>
</comment>
<keyword evidence="11" id="KW-1185">Reference proteome</keyword>
<feature type="binding site" evidence="5">
    <location>
        <position position="81"/>
    </location>
    <ligand>
        <name>Ca(2+)</name>
        <dbReference type="ChEBI" id="CHEBI:29108"/>
    </ligand>
</feature>
<dbReference type="PANTHER" id="PTHR11716">
    <property type="entry name" value="PHOSPHOLIPASE A2 FAMILY MEMBER"/>
    <property type="match status" value="1"/>
</dbReference>
<dbReference type="KEGG" id="spu:764996"/>
<evidence type="ECO:0000256" key="7">
    <source>
        <dbReference type="RuleBase" id="RU003654"/>
    </source>
</evidence>
<keyword evidence="2 8" id="KW-0964">Secreted</keyword>
<keyword evidence="5 8" id="KW-0106">Calcium</keyword>
<dbReference type="GO" id="GO:0005509">
    <property type="term" value="F:calcium ion binding"/>
    <property type="evidence" value="ECO:0000318"/>
    <property type="project" value="GO_Central"/>
</dbReference>
<dbReference type="InterPro" id="IPR033113">
    <property type="entry name" value="PLA2_histidine"/>
</dbReference>
<evidence type="ECO:0000256" key="4">
    <source>
        <dbReference type="PIRSR" id="PIRSR601211-1"/>
    </source>
</evidence>
<dbReference type="PANTHER" id="PTHR11716:SF100">
    <property type="entry name" value="PHOSPHOLIPASE A2"/>
    <property type="match status" value="1"/>
</dbReference>
<dbReference type="InterPro" id="IPR001211">
    <property type="entry name" value="PLA2"/>
</dbReference>
<dbReference type="InParanoid" id="A0A7M7PKH2"/>
<dbReference type="GO" id="GO:0050482">
    <property type="term" value="P:arachidonate secretion"/>
    <property type="evidence" value="ECO:0007669"/>
    <property type="project" value="InterPro"/>
</dbReference>